<dbReference type="RefSeq" id="WP_115818670.1">
    <property type="nucleotide sequence ID" value="NZ_QRDV01000010.1"/>
</dbReference>
<dbReference type="EMBL" id="QRDV01000010">
    <property type="protein sequence ID" value="RED38523.1"/>
    <property type="molecule type" value="Genomic_DNA"/>
</dbReference>
<organism evidence="1 2">
    <name type="scientific">Winogradskyella eximia</name>
    <dbReference type="NCBI Taxonomy" id="262006"/>
    <lineage>
        <taxon>Bacteria</taxon>
        <taxon>Pseudomonadati</taxon>
        <taxon>Bacteroidota</taxon>
        <taxon>Flavobacteriia</taxon>
        <taxon>Flavobacteriales</taxon>
        <taxon>Flavobacteriaceae</taxon>
        <taxon>Winogradskyella</taxon>
    </lineage>
</organism>
<keyword evidence="2" id="KW-1185">Reference proteome</keyword>
<proteinExistence type="predicted"/>
<name>A0A3D9GRV7_9FLAO</name>
<accession>A0A3D9GRV7</accession>
<gene>
    <name evidence="1" type="ORF">DFQ10_11029</name>
</gene>
<dbReference type="Gene3D" id="3.10.450.50">
    <property type="match status" value="1"/>
</dbReference>
<reference evidence="1 2" key="1">
    <citation type="submission" date="2018-07" db="EMBL/GenBank/DDBJ databases">
        <title>Genomic Encyclopedia of Type Strains, Phase III (KMG-III): the genomes of soil and plant-associated and newly described type strains.</title>
        <authorList>
            <person name="Whitman W."/>
        </authorList>
    </citation>
    <scope>NUCLEOTIDE SEQUENCE [LARGE SCALE GENOMIC DNA]</scope>
    <source>
        <strain evidence="1 2">CECT 7946</strain>
    </source>
</reference>
<dbReference type="SUPFAM" id="SSF54427">
    <property type="entry name" value="NTF2-like"/>
    <property type="match status" value="1"/>
</dbReference>
<evidence type="ECO:0008006" key="3">
    <source>
        <dbReference type="Google" id="ProtNLM"/>
    </source>
</evidence>
<evidence type="ECO:0000313" key="2">
    <source>
        <dbReference type="Proteomes" id="UP000256980"/>
    </source>
</evidence>
<comment type="caution">
    <text evidence="1">The sequence shown here is derived from an EMBL/GenBank/DDBJ whole genome shotgun (WGS) entry which is preliminary data.</text>
</comment>
<dbReference type="InterPro" id="IPR032710">
    <property type="entry name" value="NTF2-like_dom_sf"/>
</dbReference>
<sequence length="172" mass="20046">MKKITYILLLFSIAVIAQEKKDYSKNVTTLDSTIATLYSVISGDKGEARNWELFKHLFKKEAKLIATGKNKKGESVLRYMSPDDYIKSSGKWLVDNGFHEVEIKRETQTFGNIAHVFSTYEAFKSKDEEQPFMRGINSIQLFNDGKRWWIVNIYWMQESQENPIPEMYLPSN</sequence>
<dbReference type="AlphaFoldDB" id="A0A3D9GRV7"/>
<protein>
    <recommendedName>
        <fullName evidence="3">SnoaL-like protein</fullName>
    </recommendedName>
</protein>
<dbReference type="Proteomes" id="UP000256980">
    <property type="component" value="Unassembled WGS sequence"/>
</dbReference>
<dbReference type="OrthoDB" id="8754772at2"/>
<evidence type="ECO:0000313" key="1">
    <source>
        <dbReference type="EMBL" id="RED38523.1"/>
    </source>
</evidence>